<evidence type="ECO:0000313" key="3">
    <source>
        <dbReference type="Proteomes" id="UP000184480"/>
    </source>
</evidence>
<dbReference type="RefSeq" id="WP_062176178.1">
    <property type="nucleotide sequence ID" value="NZ_BBXL01000002.1"/>
</dbReference>
<keyword evidence="1" id="KW-0812">Transmembrane</keyword>
<keyword evidence="1" id="KW-1133">Transmembrane helix</keyword>
<dbReference type="Proteomes" id="UP000184480">
    <property type="component" value="Unassembled WGS sequence"/>
</dbReference>
<protein>
    <submittedName>
        <fullName evidence="2">Uncharacterized protein</fullName>
    </submittedName>
</protein>
<dbReference type="STRING" id="1346286.SAMN05444362_102314"/>
<dbReference type="AlphaFoldDB" id="A0A1M4WTS1"/>
<accession>A0A1M4WTS1</accession>
<gene>
    <name evidence="2" type="ORF">SAMN05444362_102314</name>
</gene>
<dbReference type="OrthoDB" id="343946at2"/>
<proteinExistence type="predicted"/>
<sequence>MIYGILLIILGILAIPSLILSKKPDAKDLLDKITPYQGWIGCVFAFWGLWGIISSILNLSWLGIIPVYWIIYLLVALLEFSLGFIMGYSLITKYALSKNPTAAEKGEQLLAKLLPLQGTLGIVAIVLGIIQIIGSFIWVLA</sequence>
<feature type="transmembrane region" description="Helical" evidence="1">
    <location>
        <begin position="69"/>
        <end position="91"/>
    </location>
</feature>
<name>A0A1M4WTS1_9BACT</name>
<keyword evidence="1" id="KW-0472">Membrane</keyword>
<feature type="transmembrane region" description="Helical" evidence="1">
    <location>
        <begin position="119"/>
        <end position="140"/>
    </location>
</feature>
<reference evidence="3" key="1">
    <citation type="submission" date="2016-11" db="EMBL/GenBank/DDBJ databases">
        <authorList>
            <person name="Varghese N."/>
            <person name="Submissions S."/>
        </authorList>
    </citation>
    <scope>NUCLEOTIDE SEQUENCE [LARGE SCALE GENOMIC DNA]</scope>
    <source>
        <strain evidence="3">DSM 27370</strain>
    </source>
</reference>
<feature type="transmembrane region" description="Helical" evidence="1">
    <location>
        <begin position="37"/>
        <end position="57"/>
    </location>
</feature>
<evidence type="ECO:0000313" key="2">
    <source>
        <dbReference type="EMBL" id="SHE84600.1"/>
    </source>
</evidence>
<evidence type="ECO:0000256" key="1">
    <source>
        <dbReference type="SAM" id="Phobius"/>
    </source>
</evidence>
<dbReference type="EMBL" id="FQUC01000002">
    <property type="protein sequence ID" value="SHE84600.1"/>
    <property type="molecule type" value="Genomic_DNA"/>
</dbReference>
<keyword evidence="3" id="KW-1185">Reference proteome</keyword>
<organism evidence="2 3">
    <name type="scientific">Dysgonomonas macrotermitis</name>
    <dbReference type="NCBI Taxonomy" id="1346286"/>
    <lineage>
        <taxon>Bacteria</taxon>
        <taxon>Pseudomonadati</taxon>
        <taxon>Bacteroidota</taxon>
        <taxon>Bacteroidia</taxon>
        <taxon>Bacteroidales</taxon>
        <taxon>Dysgonomonadaceae</taxon>
        <taxon>Dysgonomonas</taxon>
    </lineage>
</organism>